<dbReference type="InterPro" id="IPR000719">
    <property type="entry name" value="Prot_kinase_dom"/>
</dbReference>
<evidence type="ECO:0000256" key="1">
    <source>
        <dbReference type="ARBA" id="ARBA00004308"/>
    </source>
</evidence>
<keyword evidence="11" id="KW-1185">Reference proteome</keyword>
<dbReference type="PROSITE" id="PS50011">
    <property type="entry name" value="PROTEIN_KINASE_DOM"/>
    <property type="match status" value="1"/>
</dbReference>
<dbReference type="GO" id="GO:0012505">
    <property type="term" value="C:endomembrane system"/>
    <property type="evidence" value="ECO:0007669"/>
    <property type="project" value="UniProtKB-SubCell"/>
</dbReference>
<feature type="domain" description="Protein kinase" evidence="9">
    <location>
        <begin position="281"/>
        <end position="543"/>
    </location>
</feature>
<evidence type="ECO:0000313" key="11">
    <source>
        <dbReference type="Proteomes" id="UP001208570"/>
    </source>
</evidence>
<dbReference type="Pfam" id="PF05743">
    <property type="entry name" value="UEV"/>
    <property type="match status" value="1"/>
</dbReference>
<evidence type="ECO:0000256" key="8">
    <source>
        <dbReference type="SAM" id="MobiDB-lite"/>
    </source>
</evidence>
<protein>
    <recommendedName>
        <fullName evidence="9">Protein kinase domain-containing protein</fullName>
    </recommendedName>
</protein>
<dbReference type="Proteomes" id="UP001208570">
    <property type="component" value="Unassembled WGS sequence"/>
</dbReference>
<feature type="compositionally biased region" description="Basic and acidic residues" evidence="8">
    <location>
        <begin position="111"/>
        <end position="120"/>
    </location>
</feature>
<dbReference type="InterPro" id="IPR001245">
    <property type="entry name" value="Ser-Thr/Tyr_kinase_cat_dom"/>
</dbReference>
<dbReference type="GO" id="GO:0007169">
    <property type="term" value="P:cell surface receptor protein tyrosine kinase signaling pathway"/>
    <property type="evidence" value="ECO:0007669"/>
    <property type="project" value="TreeGrafter"/>
</dbReference>
<dbReference type="Gene3D" id="1.10.510.10">
    <property type="entry name" value="Transferase(Phosphotransferase) domain 1"/>
    <property type="match status" value="1"/>
</dbReference>
<name>A0AAD9MY78_9ANNE</name>
<evidence type="ECO:0000256" key="2">
    <source>
        <dbReference type="ARBA" id="ARBA00022679"/>
    </source>
</evidence>
<dbReference type="EMBL" id="JAODUP010000515">
    <property type="protein sequence ID" value="KAK2148106.1"/>
    <property type="molecule type" value="Genomic_DNA"/>
</dbReference>
<feature type="region of interest" description="Disordered" evidence="8">
    <location>
        <begin position="564"/>
        <end position="591"/>
    </location>
</feature>
<dbReference type="Gene3D" id="3.10.110.10">
    <property type="entry name" value="Ubiquitin Conjugating Enzyme"/>
    <property type="match status" value="1"/>
</dbReference>
<dbReference type="PRINTS" id="PR00109">
    <property type="entry name" value="TYRKINASE"/>
</dbReference>
<dbReference type="CDD" id="cd11685">
    <property type="entry name" value="UEV_TSG101-like"/>
    <property type="match status" value="1"/>
</dbReference>
<dbReference type="InterPro" id="IPR050122">
    <property type="entry name" value="RTK"/>
</dbReference>
<dbReference type="GO" id="GO:0050793">
    <property type="term" value="P:regulation of developmental process"/>
    <property type="evidence" value="ECO:0007669"/>
    <property type="project" value="UniProtKB-ARBA"/>
</dbReference>
<organism evidence="10 11">
    <name type="scientific">Paralvinella palmiformis</name>
    <dbReference type="NCBI Taxonomy" id="53620"/>
    <lineage>
        <taxon>Eukaryota</taxon>
        <taxon>Metazoa</taxon>
        <taxon>Spiralia</taxon>
        <taxon>Lophotrochozoa</taxon>
        <taxon>Annelida</taxon>
        <taxon>Polychaeta</taxon>
        <taxon>Sedentaria</taxon>
        <taxon>Canalipalpata</taxon>
        <taxon>Terebellida</taxon>
        <taxon>Terebelliformia</taxon>
        <taxon>Alvinellidae</taxon>
        <taxon>Paralvinella</taxon>
    </lineage>
</organism>
<dbReference type="GO" id="GO:0030182">
    <property type="term" value="P:neuron differentiation"/>
    <property type="evidence" value="ECO:0007669"/>
    <property type="project" value="UniProtKB-ARBA"/>
</dbReference>
<dbReference type="GO" id="GO:0005524">
    <property type="term" value="F:ATP binding"/>
    <property type="evidence" value="ECO:0007669"/>
    <property type="project" value="UniProtKB-KW"/>
</dbReference>
<comment type="subcellular location">
    <subcellularLocation>
        <location evidence="1">Endomembrane system</location>
    </subcellularLocation>
</comment>
<dbReference type="SUPFAM" id="SSF54495">
    <property type="entry name" value="UBC-like"/>
    <property type="match status" value="1"/>
</dbReference>
<evidence type="ECO:0000256" key="4">
    <source>
        <dbReference type="ARBA" id="ARBA00022777"/>
    </source>
</evidence>
<keyword evidence="2" id="KW-0808">Transferase</keyword>
<feature type="region of interest" description="Disordered" evidence="8">
    <location>
        <begin position="97"/>
        <end position="165"/>
    </location>
</feature>
<dbReference type="GO" id="GO:0048468">
    <property type="term" value="P:cell development"/>
    <property type="evidence" value="ECO:0007669"/>
    <property type="project" value="UniProtKB-ARBA"/>
</dbReference>
<evidence type="ECO:0000256" key="6">
    <source>
        <dbReference type="ARBA" id="ARBA00023136"/>
    </source>
</evidence>
<dbReference type="PANTHER" id="PTHR24416">
    <property type="entry name" value="TYROSINE-PROTEIN KINASE RECEPTOR"/>
    <property type="match status" value="1"/>
</dbReference>
<dbReference type="GO" id="GO:0004714">
    <property type="term" value="F:transmembrane receptor protein tyrosine kinase activity"/>
    <property type="evidence" value="ECO:0007669"/>
    <property type="project" value="TreeGrafter"/>
</dbReference>
<keyword evidence="5" id="KW-0067">ATP-binding</keyword>
<dbReference type="InterPro" id="IPR011009">
    <property type="entry name" value="Kinase-like_dom_sf"/>
</dbReference>
<keyword evidence="6" id="KW-0472">Membrane</keyword>
<dbReference type="PROSITE" id="PS00109">
    <property type="entry name" value="PROTEIN_KINASE_TYR"/>
    <property type="match status" value="1"/>
</dbReference>
<sequence>MQTSTNIETSVLQLIGPLHMAGQWSVNVRILLASDFPTEAPDICLMSDDRMNPIMTNIIDNNAKVVDTYIDNWHHPENSLCELLRCIVKEFRGECPKKEQSAASHTSSQDRTPRSERMQRTNELPLFTPQTMPKPARVSKPKSSLSCSNRSKPPRPAPRRINSQKVEIRGFIQNANLSKDIEYQLIKNGFTSPMAILCLHDVDVDKLELSLADLYLLKESLTKLRLDRYESYTNTNKPDTVVTDTGERSHGTTTTTTTTSNLFCRGLRRFLDPLIVKEQQLDLGVQLGTGSCGVVYKGWLKQNDASEREAVAVKTIIVSSVNEEQVEKFIAEILQMSTLKHKNVLELKALTVIDEIPHLVLPFMSNGDLLKYVKYPQKNMTVEDLLMLTLDVAHGMKYLNERQIVHCDLAARNCLVDANYNVKVSDFGMAQQLHKSDYIKLPDSKIAIRWMAPEIFKEGKFSIQSDVWSYGILFWEVLTRGKRPYEEISNTNLVPKRIMEGYVMSFPDWVPEKVQQIIAECWQMEAERRPSFSDIISGLNEALLSDTDTATGAAGILAVPKRPVPRFPDGLQPPAPPALHKQSPPVPPKRK</sequence>
<feature type="compositionally biased region" description="Polar residues" evidence="8">
    <location>
        <begin position="101"/>
        <end position="110"/>
    </location>
</feature>
<dbReference type="InterPro" id="IPR008883">
    <property type="entry name" value="UEV_N"/>
</dbReference>
<dbReference type="InterPro" id="IPR016135">
    <property type="entry name" value="UBQ-conjugating_enzyme/RWD"/>
</dbReference>
<accession>A0AAD9MY78</accession>
<dbReference type="AlphaFoldDB" id="A0AAD9MY78"/>
<dbReference type="PANTHER" id="PTHR24416:SF611">
    <property type="entry name" value="TYROSINE-PROTEIN KINASE TRANSMEMBRANE RECEPTOR ROR"/>
    <property type="match status" value="1"/>
</dbReference>
<comment type="caution">
    <text evidence="10">The sequence shown here is derived from an EMBL/GenBank/DDBJ whole genome shotgun (WGS) entry which is preliminary data.</text>
</comment>
<gene>
    <name evidence="10" type="ORF">LSH36_515g01008</name>
</gene>
<evidence type="ECO:0000256" key="5">
    <source>
        <dbReference type="ARBA" id="ARBA00022840"/>
    </source>
</evidence>
<evidence type="ECO:0000256" key="3">
    <source>
        <dbReference type="ARBA" id="ARBA00022741"/>
    </source>
</evidence>
<reference evidence="10" key="1">
    <citation type="journal article" date="2023" name="Mol. Biol. Evol.">
        <title>Third-Generation Sequencing Reveals the Adaptive Role of the Epigenome in Three Deep-Sea Polychaetes.</title>
        <authorList>
            <person name="Perez M."/>
            <person name="Aroh O."/>
            <person name="Sun Y."/>
            <person name="Lan Y."/>
            <person name="Juniper S.K."/>
            <person name="Young C.R."/>
            <person name="Angers B."/>
            <person name="Qian P.Y."/>
        </authorList>
    </citation>
    <scope>NUCLEOTIDE SEQUENCE</scope>
    <source>
        <strain evidence="10">P08H-3</strain>
    </source>
</reference>
<dbReference type="GO" id="GO:0005886">
    <property type="term" value="C:plasma membrane"/>
    <property type="evidence" value="ECO:0007669"/>
    <property type="project" value="TreeGrafter"/>
</dbReference>
<dbReference type="InterPro" id="IPR008266">
    <property type="entry name" value="Tyr_kinase_AS"/>
</dbReference>
<evidence type="ECO:0000259" key="9">
    <source>
        <dbReference type="PROSITE" id="PS50011"/>
    </source>
</evidence>
<dbReference type="FunFam" id="1.10.510.10:FF:001512">
    <property type="entry name" value="Receptor tyrosine-protein kinase erbB-2"/>
    <property type="match status" value="1"/>
</dbReference>
<evidence type="ECO:0000313" key="10">
    <source>
        <dbReference type="EMBL" id="KAK2148106.1"/>
    </source>
</evidence>
<dbReference type="CDD" id="cd00192">
    <property type="entry name" value="PTKc"/>
    <property type="match status" value="1"/>
</dbReference>
<dbReference type="Pfam" id="PF07714">
    <property type="entry name" value="PK_Tyr_Ser-Thr"/>
    <property type="match status" value="1"/>
</dbReference>
<keyword evidence="3" id="KW-0547">Nucleotide-binding</keyword>
<proteinExistence type="predicted"/>
<dbReference type="GO" id="GO:0015031">
    <property type="term" value="P:protein transport"/>
    <property type="evidence" value="ECO:0007669"/>
    <property type="project" value="InterPro"/>
</dbReference>
<evidence type="ECO:0000256" key="7">
    <source>
        <dbReference type="ARBA" id="ARBA00023137"/>
    </source>
</evidence>
<dbReference type="GO" id="GO:0043235">
    <property type="term" value="C:receptor complex"/>
    <property type="evidence" value="ECO:0007669"/>
    <property type="project" value="TreeGrafter"/>
</dbReference>
<dbReference type="SUPFAM" id="SSF56112">
    <property type="entry name" value="Protein kinase-like (PK-like)"/>
    <property type="match status" value="1"/>
</dbReference>
<feature type="compositionally biased region" description="Polar residues" evidence="8">
    <location>
        <begin position="141"/>
        <end position="151"/>
    </location>
</feature>
<keyword evidence="4" id="KW-0418">Kinase</keyword>
<keyword evidence="7" id="KW-0829">Tyrosine-protein kinase</keyword>